<reference evidence="2 3" key="1">
    <citation type="submission" date="2016-03" db="EMBL/GenBank/DDBJ databases">
        <title>Acetic acid bacteria sequencing.</title>
        <authorList>
            <person name="Brandt J."/>
            <person name="Jakob F."/>
            <person name="Vogel R.F."/>
        </authorList>
    </citation>
    <scope>NUCLEOTIDE SEQUENCE [LARGE SCALE GENOMIC DNA]</scope>
    <source>
        <strain evidence="2 3">NBRC 101099</strain>
    </source>
</reference>
<organism evidence="2 3">
    <name type="scientific">Neoasaia chiangmaiensis</name>
    <dbReference type="NCBI Taxonomy" id="320497"/>
    <lineage>
        <taxon>Bacteria</taxon>
        <taxon>Pseudomonadati</taxon>
        <taxon>Pseudomonadota</taxon>
        <taxon>Alphaproteobacteria</taxon>
        <taxon>Acetobacterales</taxon>
        <taxon>Acetobacteraceae</taxon>
        <taxon>Neoasaia</taxon>
    </lineage>
</organism>
<dbReference type="InterPro" id="IPR009683">
    <property type="entry name" value="Extensin-like_C"/>
</dbReference>
<name>A0A1U9KS97_9PROT</name>
<evidence type="ECO:0000313" key="2">
    <source>
        <dbReference type="EMBL" id="AQS88589.1"/>
    </source>
</evidence>
<gene>
    <name evidence="2" type="ORF">A0U93_12305</name>
</gene>
<dbReference type="AlphaFoldDB" id="A0A1U9KS97"/>
<dbReference type="Proteomes" id="UP000188604">
    <property type="component" value="Chromosome"/>
</dbReference>
<dbReference type="STRING" id="320497.A0U93_12305"/>
<feature type="domain" description="Extensin-like C-terminal" evidence="1">
    <location>
        <begin position="56"/>
        <end position="221"/>
    </location>
</feature>
<dbReference type="OrthoDB" id="9809788at2"/>
<evidence type="ECO:0000313" key="3">
    <source>
        <dbReference type="Proteomes" id="UP000188604"/>
    </source>
</evidence>
<evidence type="ECO:0000259" key="1">
    <source>
        <dbReference type="Pfam" id="PF06904"/>
    </source>
</evidence>
<accession>A0A1U9KS97</accession>
<keyword evidence="3" id="KW-1185">Reference proteome</keyword>
<protein>
    <recommendedName>
        <fullName evidence="1">Extensin-like C-terminal domain-containing protein</fullName>
    </recommendedName>
</protein>
<sequence length="221" mass="23978">MRLVGPLLLLLLAVAVAGHRFWLSPAWDPTQPFDFRARPTPVTRLKIMLLNRDEALCRAALTTAPLALHPAPVSGACPVPDAVRVTNGVVPTRPGSFLASCRLAVDWALFERDVVVPETRAFYGAAPQAVTHVGSYDCRDVRDRPGRLSAHARADAIDVSGIVLANGRNILVSAWHGPDSAFLHRLRDGACRFFGIVLSPDYNALHAAHLHLEASGWGMCR</sequence>
<proteinExistence type="predicted"/>
<dbReference type="KEGG" id="nch:A0U93_12305"/>
<dbReference type="EMBL" id="CP014691">
    <property type="protein sequence ID" value="AQS88589.1"/>
    <property type="molecule type" value="Genomic_DNA"/>
</dbReference>
<dbReference type="Pfam" id="PF06904">
    <property type="entry name" value="Extensin-like_C"/>
    <property type="match status" value="1"/>
</dbReference>